<reference evidence="1" key="1">
    <citation type="submission" date="2016-01" db="EMBL/GenBank/DDBJ databases">
        <title>Reference transcriptome for the parasite Schistocephalus solidus: insights into the molecular evolution of parasitism.</title>
        <authorList>
            <person name="Hebert F.O."/>
            <person name="Grambauer S."/>
            <person name="Barber I."/>
            <person name="Landry C.R."/>
            <person name="Aubin-Horth N."/>
        </authorList>
    </citation>
    <scope>NUCLEOTIDE SEQUENCE</scope>
</reference>
<dbReference type="AlphaFoldDB" id="A0A0V0JAQ7"/>
<accession>A0A0V0JAQ7</accession>
<organism evidence="1">
    <name type="scientific">Schistocephalus solidus</name>
    <name type="common">Tapeworm</name>
    <dbReference type="NCBI Taxonomy" id="70667"/>
    <lineage>
        <taxon>Eukaryota</taxon>
        <taxon>Metazoa</taxon>
        <taxon>Spiralia</taxon>
        <taxon>Lophotrochozoa</taxon>
        <taxon>Platyhelminthes</taxon>
        <taxon>Cestoda</taxon>
        <taxon>Eucestoda</taxon>
        <taxon>Diphyllobothriidea</taxon>
        <taxon>Diphyllobothriidae</taxon>
        <taxon>Schistocephalus</taxon>
    </lineage>
</organism>
<gene>
    <name evidence="1" type="ORF">TR161650</name>
</gene>
<dbReference type="EMBL" id="GEEE01000850">
    <property type="protein sequence ID" value="JAP62375.1"/>
    <property type="molecule type" value="Transcribed_RNA"/>
</dbReference>
<proteinExistence type="predicted"/>
<dbReference type="EMBL" id="GEEE01002473">
    <property type="protein sequence ID" value="JAP60752.1"/>
    <property type="molecule type" value="Transcribed_RNA"/>
</dbReference>
<evidence type="ECO:0000313" key="1">
    <source>
        <dbReference type="EMBL" id="JAP62375.1"/>
    </source>
</evidence>
<sequence length="194" mass="22004">MGVNVSNLFQQLEIERVSGLKATRDAAQENNFRKLPRPTSSRNDIPVHNLSSKELTMEQVQVLWHEASLNTAEAKPVKVIAAVESDINQMGVAEETKNLIRHQVLSYLMANKPCEILLKFEPDALQELKADRDIVPTDKGRSTVVLDRIDYLQKVKNLLDDCQFYVSCETNHVKSCRFRLVAPNPASFQEEKVN</sequence>
<name>A0A0V0JAQ7_SCHSO</name>
<protein>
    <submittedName>
        <fullName evidence="1">Uncharacterized protein</fullName>
    </submittedName>
</protein>